<feature type="domain" description="Endoribonuclease YicC-like C-terminal" evidence="7">
    <location>
        <begin position="181"/>
        <end position="299"/>
    </location>
</feature>
<evidence type="ECO:0000313" key="9">
    <source>
        <dbReference type="Proteomes" id="UP000069697"/>
    </source>
</evidence>
<keyword evidence="3" id="KW-0255">Endonuclease</keyword>
<reference evidence="9" key="2">
    <citation type="submission" date="2016-01" db="EMBL/GenBank/DDBJ databases">
        <title>Draft Genome Sequence of Paenibacillus amylolyticus Heshi-A3 that Was Isolated from Fermented Rice Bran with Aging Salted Mackerel, Which Was Named Heshiko as Traditional Fermented Seafood in Japan.</title>
        <authorList>
            <person name="Akuzawa S."/>
            <person name="Nakagawa J."/>
            <person name="Kanekatsu T."/>
            <person name="Kubota E."/>
            <person name="Ohtake R."/>
            <person name="Suzuki T."/>
            <person name="Kanesaki Y."/>
        </authorList>
    </citation>
    <scope>NUCLEOTIDE SEQUENCE [LARGE SCALE GENOMIC DNA]</scope>
    <source>
        <strain evidence="9">Heshi-A3</strain>
    </source>
</reference>
<gene>
    <name evidence="8" type="ORF">PAHA3_2988</name>
</gene>
<dbReference type="GO" id="GO:0016787">
    <property type="term" value="F:hydrolase activity"/>
    <property type="evidence" value="ECO:0007669"/>
    <property type="project" value="UniProtKB-KW"/>
</dbReference>
<accession>A0A100VN70</accession>
<dbReference type="PANTHER" id="PTHR30636">
    <property type="entry name" value="UPF0701 PROTEIN YICC"/>
    <property type="match status" value="1"/>
</dbReference>
<dbReference type="AlphaFoldDB" id="A0A100VN70"/>
<evidence type="ECO:0000256" key="2">
    <source>
        <dbReference type="ARBA" id="ARBA00022722"/>
    </source>
</evidence>
<comment type="caution">
    <text evidence="8">The sequence shown here is derived from an EMBL/GenBank/DDBJ whole genome shotgun (WGS) entry which is preliminary data.</text>
</comment>
<evidence type="ECO:0000256" key="1">
    <source>
        <dbReference type="ARBA" id="ARBA00001968"/>
    </source>
</evidence>
<organism evidence="8 9">
    <name type="scientific">Paenibacillus amylolyticus</name>
    <dbReference type="NCBI Taxonomy" id="1451"/>
    <lineage>
        <taxon>Bacteria</taxon>
        <taxon>Bacillati</taxon>
        <taxon>Bacillota</taxon>
        <taxon>Bacilli</taxon>
        <taxon>Bacillales</taxon>
        <taxon>Paenibacillaceae</taxon>
        <taxon>Paenibacillus</taxon>
    </lineage>
</organism>
<feature type="domain" description="Endoribonuclease YicC-like N-terminal" evidence="6">
    <location>
        <begin position="4"/>
        <end position="161"/>
    </location>
</feature>
<dbReference type="NCBIfam" id="TIGR00255">
    <property type="entry name" value="YicC/YloC family endoribonuclease"/>
    <property type="match status" value="1"/>
</dbReference>
<evidence type="ECO:0000256" key="5">
    <source>
        <dbReference type="ARBA" id="ARBA00035648"/>
    </source>
</evidence>
<comment type="similarity">
    <text evidence="5">Belongs to the YicC/YloC family.</text>
</comment>
<evidence type="ECO:0008006" key="10">
    <source>
        <dbReference type="Google" id="ProtNLM"/>
    </source>
</evidence>
<sequence length="299" mass="34612">MSFSMTGYGQSAFHFGGYKVQLEIKSVNHRYCEVMMRLPREWTYYEDGLRKIVQSRLKRGRIDVYVMKEKEEDQALPAVLNEQTVRAYLQAAEQLETHFGMQGKPSIVDMLGLPDVMVHSDGTSSIPEEQKNEWERVLQEGLREALSSLEQMRAREGLHLASDLERRIIRLESLHTEMLALAPTVVSDYRNKLRQRLTEMQEEGSFPFDEHKLGMEIAMFADRSNIEEELTRLLSHFGQSRELLKSDEPVGRKLDFLIQEMNREVNTIGSKANHLALVNRVVEMKAELEKIREQAANIE</sequence>
<dbReference type="InterPro" id="IPR013527">
    <property type="entry name" value="YicC-like_N"/>
</dbReference>
<dbReference type="Pfam" id="PF08340">
    <property type="entry name" value="YicC-like_C"/>
    <property type="match status" value="1"/>
</dbReference>
<evidence type="ECO:0000256" key="3">
    <source>
        <dbReference type="ARBA" id="ARBA00022759"/>
    </source>
</evidence>
<evidence type="ECO:0000256" key="4">
    <source>
        <dbReference type="ARBA" id="ARBA00022801"/>
    </source>
</evidence>
<dbReference type="RefSeq" id="WP_062835361.1">
    <property type="nucleotide sequence ID" value="NZ_BCNV01000001.1"/>
</dbReference>
<name>A0A100VN70_PAEAM</name>
<keyword evidence="2" id="KW-0540">Nuclease</keyword>
<dbReference type="EMBL" id="BCNV01000001">
    <property type="protein sequence ID" value="GAS82914.1"/>
    <property type="molecule type" value="Genomic_DNA"/>
</dbReference>
<dbReference type="Pfam" id="PF03755">
    <property type="entry name" value="YicC-like_N"/>
    <property type="match status" value="1"/>
</dbReference>
<evidence type="ECO:0000259" key="6">
    <source>
        <dbReference type="Pfam" id="PF03755"/>
    </source>
</evidence>
<evidence type="ECO:0000313" key="8">
    <source>
        <dbReference type="EMBL" id="GAS82914.1"/>
    </source>
</evidence>
<dbReference type="InterPro" id="IPR005229">
    <property type="entry name" value="YicC/YloC-like"/>
</dbReference>
<protein>
    <recommendedName>
        <fullName evidence="10">YicC family protein</fullName>
    </recommendedName>
</protein>
<comment type="cofactor">
    <cofactor evidence="1">
        <name>a divalent metal cation</name>
        <dbReference type="ChEBI" id="CHEBI:60240"/>
    </cofactor>
</comment>
<dbReference type="Proteomes" id="UP000069697">
    <property type="component" value="Unassembled WGS sequence"/>
</dbReference>
<keyword evidence="4" id="KW-0378">Hydrolase</keyword>
<dbReference type="PANTHER" id="PTHR30636:SF3">
    <property type="entry name" value="UPF0701 PROTEIN YICC"/>
    <property type="match status" value="1"/>
</dbReference>
<reference evidence="8 9" key="1">
    <citation type="journal article" date="2016" name="Genome Announc.">
        <title>Draft Genome Sequence of Paenibacillus amylolyticus Heshi-A3, Isolated from Fermented Rice Bran in a Japanese Fermented Seafood Dish.</title>
        <authorList>
            <person name="Akuzawa S."/>
            <person name="Nagaoka J."/>
            <person name="Kanekatsu M."/>
            <person name="Kubota E."/>
            <person name="Ohtake R."/>
            <person name="Suzuki T."/>
            <person name="Kanesaki Y."/>
        </authorList>
    </citation>
    <scope>NUCLEOTIDE SEQUENCE [LARGE SCALE GENOMIC DNA]</scope>
    <source>
        <strain evidence="8 9">Heshi-A3</strain>
    </source>
</reference>
<evidence type="ECO:0000259" key="7">
    <source>
        <dbReference type="Pfam" id="PF08340"/>
    </source>
</evidence>
<proteinExistence type="inferred from homology"/>
<dbReference type="InterPro" id="IPR013551">
    <property type="entry name" value="YicC-like_C"/>
</dbReference>
<dbReference type="GO" id="GO:0004521">
    <property type="term" value="F:RNA endonuclease activity"/>
    <property type="evidence" value="ECO:0007669"/>
    <property type="project" value="InterPro"/>
</dbReference>